<comment type="PTM">
    <text evidence="7">Carbamylation allows a single lysine to coordinate two divalent metal cations.</text>
</comment>
<dbReference type="Pfam" id="PF01979">
    <property type="entry name" value="Amidohydro_1"/>
    <property type="match status" value="1"/>
</dbReference>
<dbReference type="InterPro" id="IPR011059">
    <property type="entry name" value="Metal-dep_hydrolase_composite"/>
</dbReference>
<dbReference type="InterPro" id="IPR050378">
    <property type="entry name" value="Metallo-dep_Hydrolases_sf"/>
</dbReference>
<proteinExistence type="inferred from homology"/>
<dbReference type="FunFam" id="3.20.20.140:FF:000174">
    <property type="entry name" value="Dihydropyrimidinase-related protein 2"/>
    <property type="match status" value="1"/>
</dbReference>
<evidence type="ECO:0000313" key="10">
    <source>
        <dbReference type="Proteomes" id="UP000269276"/>
    </source>
</evidence>
<dbReference type="Gene3D" id="2.30.40.10">
    <property type="entry name" value="Urease, subunit C, domain 1"/>
    <property type="match status" value="1"/>
</dbReference>
<accession>A0A3M7E2N3</accession>
<dbReference type="PANTHER" id="PTHR11647:SF1">
    <property type="entry name" value="COLLAPSIN RESPONSE MEDIATOR PROTEIN"/>
    <property type="match status" value="1"/>
</dbReference>
<dbReference type="OrthoDB" id="1924787at2759"/>
<dbReference type="GO" id="GO:0005737">
    <property type="term" value="C:cytoplasm"/>
    <property type="evidence" value="ECO:0007669"/>
    <property type="project" value="InterPro"/>
</dbReference>
<keyword evidence="4" id="KW-0378">Hydrolase</keyword>
<dbReference type="Gene3D" id="3.20.20.140">
    <property type="entry name" value="Metal-dependent hydrolases"/>
    <property type="match status" value="1"/>
</dbReference>
<evidence type="ECO:0000256" key="2">
    <source>
        <dbReference type="ARBA" id="ARBA00008829"/>
    </source>
</evidence>
<evidence type="ECO:0000313" key="9">
    <source>
        <dbReference type="EMBL" id="RMY70314.1"/>
    </source>
</evidence>
<reference evidence="9 10" key="1">
    <citation type="journal article" date="2018" name="BMC Genomics">
        <title>Genomic evidence for intraspecific hybridization in a clonal and extremely halotolerant yeast.</title>
        <authorList>
            <person name="Gostincar C."/>
            <person name="Stajich J.E."/>
            <person name="Zupancic J."/>
            <person name="Zalar P."/>
            <person name="Gunde-Cimerman N."/>
        </authorList>
    </citation>
    <scope>NUCLEOTIDE SEQUENCE [LARGE SCALE GENOMIC DNA]</scope>
    <source>
        <strain evidence="9 10">EXF-2682</strain>
    </source>
</reference>
<dbReference type="InterPro" id="IPR032466">
    <property type="entry name" value="Metal_Hydrolase"/>
</dbReference>
<protein>
    <recommendedName>
        <fullName evidence="6">dihydropyrimidinase</fullName>
        <ecNumber evidence="6">3.5.2.2</ecNumber>
    </recommendedName>
</protein>
<gene>
    <name evidence="9" type="ORF">D0863_05878</name>
</gene>
<dbReference type="GO" id="GO:0004157">
    <property type="term" value="F:dihydropyrimidinase activity"/>
    <property type="evidence" value="ECO:0007669"/>
    <property type="project" value="UniProtKB-EC"/>
</dbReference>
<keyword evidence="3" id="KW-0479">Metal-binding</keyword>
<evidence type="ECO:0000259" key="8">
    <source>
        <dbReference type="Pfam" id="PF01979"/>
    </source>
</evidence>
<dbReference type="InterPro" id="IPR011778">
    <property type="entry name" value="Hydantoinase/dihydroPyrase"/>
</dbReference>
<organism evidence="9 10">
    <name type="scientific">Hortaea werneckii</name>
    <name type="common">Black yeast</name>
    <name type="synonym">Cladosporium werneckii</name>
    <dbReference type="NCBI Taxonomy" id="91943"/>
    <lineage>
        <taxon>Eukaryota</taxon>
        <taxon>Fungi</taxon>
        <taxon>Dikarya</taxon>
        <taxon>Ascomycota</taxon>
        <taxon>Pezizomycotina</taxon>
        <taxon>Dothideomycetes</taxon>
        <taxon>Dothideomycetidae</taxon>
        <taxon>Mycosphaerellales</taxon>
        <taxon>Teratosphaeriaceae</taxon>
        <taxon>Hortaea</taxon>
    </lineage>
</organism>
<evidence type="ECO:0000256" key="1">
    <source>
        <dbReference type="ARBA" id="ARBA00001947"/>
    </source>
</evidence>
<comment type="caution">
    <text evidence="9">The sequence shown here is derived from an EMBL/GenBank/DDBJ whole genome shotgun (WGS) entry which is preliminary data.</text>
</comment>
<dbReference type="Proteomes" id="UP000269276">
    <property type="component" value="Unassembled WGS sequence"/>
</dbReference>
<dbReference type="AlphaFoldDB" id="A0A3M7E2N3"/>
<evidence type="ECO:0000256" key="5">
    <source>
        <dbReference type="ARBA" id="ARBA00036696"/>
    </source>
</evidence>
<dbReference type="SUPFAM" id="SSF51556">
    <property type="entry name" value="Metallo-dependent hydrolases"/>
    <property type="match status" value="1"/>
</dbReference>
<evidence type="ECO:0000256" key="3">
    <source>
        <dbReference type="ARBA" id="ARBA00022723"/>
    </source>
</evidence>
<dbReference type="GO" id="GO:0046872">
    <property type="term" value="F:metal ion binding"/>
    <property type="evidence" value="ECO:0007669"/>
    <property type="project" value="UniProtKB-KW"/>
</dbReference>
<evidence type="ECO:0000256" key="6">
    <source>
        <dbReference type="ARBA" id="ARBA00039113"/>
    </source>
</evidence>
<comment type="catalytic activity">
    <reaction evidence="5">
        <text>5,6-dihydrouracil + H2O = 3-(carbamoylamino)propanoate + H(+)</text>
        <dbReference type="Rhea" id="RHEA:16121"/>
        <dbReference type="ChEBI" id="CHEBI:11892"/>
        <dbReference type="ChEBI" id="CHEBI:15377"/>
        <dbReference type="ChEBI" id="CHEBI:15378"/>
        <dbReference type="ChEBI" id="CHEBI:15901"/>
        <dbReference type="EC" id="3.5.2.2"/>
    </reaction>
</comment>
<name>A0A3M7E2N3_HORWE</name>
<dbReference type="InterPro" id="IPR006680">
    <property type="entry name" value="Amidohydro-rel"/>
</dbReference>
<feature type="domain" description="Amidohydrolase-related" evidence="8">
    <location>
        <begin position="63"/>
        <end position="475"/>
    </location>
</feature>
<dbReference type="CDD" id="cd01314">
    <property type="entry name" value="D-HYD"/>
    <property type="match status" value="1"/>
</dbReference>
<feature type="modified residue" description="N6-carboxylysine" evidence="7">
    <location>
        <position position="172"/>
    </location>
</feature>
<comment type="cofactor">
    <cofactor evidence="1">
        <name>Zn(2+)</name>
        <dbReference type="ChEBI" id="CHEBI:29105"/>
    </cofactor>
</comment>
<dbReference type="EC" id="3.5.2.2" evidence="6"/>
<dbReference type="VEuPathDB" id="FungiDB:BTJ68_11624"/>
<dbReference type="PANTHER" id="PTHR11647">
    <property type="entry name" value="HYDRANTOINASE/DIHYDROPYRIMIDINASE FAMILY MEMBER"/>
    <property type="match status" value="1"/>
</dbReference>
<sequence length="516" mass="57653">MFYPAHRSHRKLNMQKYDTVLRNAYVNGSYISDIGVKNGIIVALGNSLSTTEDTRVIDCEFAVVTPGGVDGHVHLAQDRSPRAKEAGYQSADTIETGTRSAVAGGTTTVILFAEQSKGRSLKAQVEAYHDVAREQGSYADYGFHAIITDPTRKVLEDELPAMALSGEIMSMKLFLTYKHMRISDSQVLTALLKARELGMVALVHAENGDLVDFFTDELTSRGLTEPMYKAIAHPPEAESEAVNRAVTFSSVMDTPLLIVHVSVQESIRVIERAQAHLKPVFAETCPQYLLLGKERLTEEHCCGAKFVCSPPLRSDQKDIEEIWRGIMNGTFTILSSDHCPYRFEDPKGKKLGARIDNRGVPSANFTRIPNGLPGVETRLPLLFSEGCLKRQCIDVKRFVELTSENPAKLYGLWPRKGAIQIGSDADLVLWHPQSAFKPFRLKHSQHLHDGCDYSPYEGIEFSNWPRMTLLRGQVVFNDGVVHKAMKSGRFVHRSQCTLPWRRRMRGDWDVLHAAVS</sequence>
<dbReference type="SUPFAM" id="SSF51338">
    <property type="entry name" value="Composite domain of metallo-dependent hydrolases"/>
    <property type="match status" value="2"/>
</dbReference>
<comment type="similarity">
    <text evidence="2">Belongs to the metallo-dependent hydrolases superfamily. Hydantoinase/dihydropyrimidinase family.</text>
</comment>
<dbReference type="NCBIfam" id="TIGR02033">
    <property type="entry name" value="D-hydantoinase"/>
    <property type="match status" value="1"/>
</dbReference>
<evidence type="ECO:0000256" key="4">
    <source>
        <dbReference type="ARBA" id="ARBA00022801"/>
    </source>
</evidence>
<evidence type="ECO:0000256" key="7">
    <source>
        <dbReference type="PIRSR" id="PIRSR611778-50"/>
    </source>
</evidence>
<dbReference type="EMBL" id="QWIP01000176">
    <property type="protein sequence ID" value="RMY70314.1"/>
    <property type="molecule type" value="Genomic_DNA"/>
</dbReference>